<proteinExistence type="inferred from homology"/>
<keyword evidence="5" id="KW-0046">Antibiotic resistance</keyword>
<gene>
    <name evidence="9" type="ORF">AWH51_12520</name>
</gene>
<dbReference type="Proteomes" id="UP000076218">
    <property type="component" value="Unassembled WGS sequence"/>
</dbReference>
<accession>A0A154UZU9</accession>
<protein>
    <recommendedName>
        <fullName evidence="6">Transport permease protein</fullName>
    </recommendedName>
</protein>
<comment type="caution">
    <text evidence="9">The sequence shown here is derived from an EMBL/GenBank/DDBJ whole genome shotgun (WGS) entry which is preliminary data.</text>
</comment>
<evidence type="ECO:0000256" key="2">
    <source>
        <dbReference type="ARBA" id="ARBA00022692"/>
    </source>
</evidence>
<reference evidence="9 10" key="1">
    <citation type="submission" date="2016-01" db="EMBL/GenBank/DDBJ databases">
        <title>Draft genome sequence of Clavibacter michiganensis subsp. tessellarius DOAB 609.</title>
        <authorList>
            <person name="Tambong J.T."/>
        </authorList>
    </citation>
    <scope>NUCLEOTIDE SEQUENCE [LARGE SCALE GENOMIC DNA]</scope>
    <source>
        <strain evidence="9 10">DOAB 609</strain>
    </source>
</reference>
<keyword evidence="6" id="KW-1003">Cell membrane</keyword>
<comment type="similarity">
    <text evidence="6">Belongs to the ABC-2 integral membrane protein family.</text>
</comment>
<keyword evidence="3 6" id="KW-1133">Transmembrane helix</keyword>
<dbReference type="EMBL" id="LQXA01000039">
    <property type="protein sequence ID" value="KZC94605.1"/>
    <property type="molecule type" value="Genomic_DNA"/>
</dbReference>
<dbReference type="GO" id="GO:0043190">
    <property type="term" value="C:ATP-binding cassette (ABC) transporter complex"/>
    <property type="evidence" value="ECO:0007669"/>
    <property type="project" value="InterPro"/>
</dbReference>
<dbReference type="GO" id="GO:0046677">
    <property type="term" value="P:response to antibiotic"/>
    <property type="evidence" value="ECO:0007669"/>
    <property type="project" value="UniProtKB-KW"/>
</dbReference>
<dbReference type="InterPro" id="IPR047817">
    <property type="entry name" value="ABC2_TM_bact-type"/>
</dbReference>
<keyword evidence="4 6" id="KW-0472">Membrane</keyword>
<comment type="subcellular location">
    <subcellularLocation>
        <location evidence="6">Cell membrane</location>
        <topology evidence="6">Multi-pass membrane protein</topology>
    </subcellularLocation>
    <subcellularLocation>
        <location evidence="1">Membrane</location>
        <topology evidence="1">Multi-pass membrane protein</topology>
    </subcellularLocation>
</comment>
<sequence length="295" mass="31355">MSVVDRSAAAGGAAADGPRDGADDRARALAGGVRPRRFGGWYAAEHRLLGIRAYLGTALATGIASPYVYLYALGVGLATVVDRGTGANQALGVSFLVFVAPALLATSAMTVASEEFSYPIFGGFKWNPVFHAMNASPLTPAQIVDGQVIGVAIRMAPTCIAYFAFMLLFGAVPLGTGVLAIGAAVLTGMAIGVMLMAYVATLTQDTGQIAMVMRFVITPLSLFSGTFFPLTQFPIWLQWIGWISPLWHGTELGRVATYGMQEPLWLTLAHVAYLLLWLAVGWALARRVATRRLRA</sequence>
<feature type="transmembrane region" description="Helical" evidence="6">
    <location>
        <begin position="53"/>
        <end position="72"/>
    </location>
</feature>
<dbReference type="PRINTS" id="PR00164">
    <property type="entry name" value="ABC2TRNSPORT"/>
</dbReference>
<name>A0A154UZU9_9MICO</name>
<evidence type="ECO:0000259" key="8">
    <source>
        <dbReference type="PROSITE" id="PS51012"/>
    </source>
</evidence>
<feature type="compositionally biased region" description="Low complexity" evidence="7">
    <location>
        <begin position="1"/>
        <end position="16"/>
    </location>
</feature>
<evidence type="ECO:0000256" key="1">
    <source>
        <dbReference type="ARBA" id="ARBA00004141"/>
    </source>
</evidence>
<evidence type="ECO:0000313" key="10">
    <source>
        <dbReference type="Proteomes" id="UP000076218"/>
    </source>
</evidence>
<dbReference type="PROSITE" id="PS51012">
    <property type="entry name" value="ABC_TM2"/>
    <property type="match status" value="1"/>
</dbReference>
<evidence type="ECO:0000313" key="9">
    <source>
        <dbReference type="EMBL" id="KZC94605.1"/>
    </source>
</evidence>
<evidence type="ECO:0000256" key="6">
    <source>
        <dbReference type="RuleBase" id="RU361157"/>
    </source>
</evidence>
<dbReference type="InterPro" id="IPR013525">
    <property type="entry name" value="ABC2_TM"/>
</dbReference>
<dbReference type="RefSeq" id="WP_063072041.1">
    <property type="nucleotide sequence ID" value="NZ_LQXA01000039.1"/>
</dbReference>
<feature type="domain" description="ABC transmembrane type-2" evidence="8">
    <location>
        <begin position="57"/>
        <end position="288"/>
    </location>
</feature>
<dbReference type="Pfam" id="PF01061">
    <property type="entry name" value="ABC2_membrane"/>
    <property type="match status" value="1"/>
</dbReference>
<evidence type="ECO:0000256" key="4">
    <source>
        <dbReference type="ARBA" id="ARBA00023136"/>
    </source>
</evidence>
<feature type="transmembrane region" description="Helical" evidence="6">
    <location>
        <begin position="212"/>
        <end position="237"/>
    </location>
</feature>
<feature type="transmembrane region" description="Helical" evidence="6">
    <location>
        <begin position="92"/>
        <end position="112"/>
    </location>
</feature>
<keyword evidence="6" id="KW-0813">Transport</keyword>
<feature type="region of interest" description="Disordered" evidence="7">
    <location>
        <begin position="1"/>
        <end position="22"/>
    </location>
</feature>
<evidence type="ECO:0000256" key="7">
    <source>
        <dbReference type="SAM" id="MobiDB-lite"/>
    </source>
</evidence>
<dbReference type="OrthoDB" id="9778589at2"/>
<dbReference type="InterPro" id="IPR051784">
    <property type="entry name" value="Nod_factor_ABC_transporter"/>
</dbReference>
<dbReference type="STRING" id="31965.AWH51_12520"/>
<dbReference type="PANTHER" id="PTHR43229">
    <property type="entry name" value="NODULATION PROTEIN J"/>
    <property type="match status" value="1"/>
</dbReference>
<organism evidence="9 10">
    <name type="scientific">Clavibacter tessellarius</name>
    <dbReference type="NCBI Taxonomy" id="31965"/>
    <lineage>
        <taxon>Bacteria</taxon>
        <taxon>Bacillati</taxon>
        <taxon>Actinomycetota</taxon>
        <taxon>Actinomycetes</taxon>
        <taxon>Micrococcales</taxon>
        <taxon>Microbacteriaceae</taxon>
        <taxon>Clavibacter</taxon>
    </lineage>
</organism>
<evidence type="ECO:0000256" key="5">
    <source>
        <dbReference type="ARBA" id="ARBA00023251"/>
    </source>
</evidence>
<dbReference type="InterPro" id="IPR000412">
    <property type="entry name" value="ABC_2_transport"/>
</dbReference>
<dbReference type="PANTHER" id="PTHR43229:SF2">
    <property type="entry name" value="NODULATION PROTEIN J"/>
    <property type="match status" value="1"/>
</dbReference>
<keyword evidence="2 6" id="KW-0812">Transmembrane</keyword>
<feature type="transmembrane region" description="Helical" evidence="6">
    <location>
        <begin position="178"/>
        <end position="200"/>
    </location>
</feature>
<feature type="transmembrane region" description="Helical" evidence="6">
    <location>
        <begin position="151"/>
        <end position="172"/>
    </location>
</feature>
<dbReference type="AlphaFoldDB" id="A0A154UZU9"/>
<evidence type="ECO:0000256" key="3">
    <source>
        <dbReference type="ARBA" id="ARBA00022989"/>
    </source>
</evidence>
<dbReference type="GO" id="GO:0140359">
    <property type="term" value="F:ABC-type transporter activity"/>
    <property type="evidence" value="ECO:0007669"/>
    <property type="project" value="InterPro"/>
</dbReference>
<feature type="transmembrane region" description="Helical" evidence="6">
    <location>
        <begin position="264"/>
        <end position="285"/>
    </location>
</feature>